<keyword evidence="4" id="KW-1185">Reference proteome</keyword>
<evidence type="ECO:0000256" key="1">
    <source>
        <dbReference type="ARBA" id="ARBA00022729"/>
    </source>
</evidence>
<dbReference type="SMART" id="SM00062">
    <property type="entry name" value="PBPb"/>
    <property type="match status" value="1"/>
</dbReference>
<organism evidence="3 4">
    <name type="scientific">Tepidimonas alkaliphilus</name>
    <dbReference type="NCBI Taxonomy" id="2588942"/>
    <lineage>
        <taxon>Bacteria</taxon>
        <taxon>Pseudomonadati</taxon>
        <taxon>Pseudomonadota</taxon>
        <taxon>Betaproteobacteria</taxon>
        <taxon>Burkholderiales</taxon>
        <taxon>Tepidimonas</taxon>
    </lineage>
</organism>
<keyword evidence="1" id="KW-0732">Signal</keyword>
<dbReference type="PANTHER" id="PTHR35936:SF17">
    <property type="entry name" value="ARGININE-BINDING EXTRACELLULAR PROTEIN ARTP"/>
    <property type="match status" value="1"/>
</dbReference>
<dbReference type="SUPFAM" id="SSF53850">
    <property type="entry name" value="Periplasmic binding protein-like II"/>
    <property type="match status" value="1"/>
</dbReference>
<comment type="caution">
    <text evidence="3">The sequence shown here is derived from an EMBL/GenBank/DDBJ whole genome shotgun (WGS) entry which is preliminary data.</text>
</comment>
<gene>
    <name evidence="3" type="primary">pheC</name>
    <name evidence="3" type="ORF">Talka_01420</name>
</gene>
<sequence length="248" mass="26128">MMRVMHPLAPHATLRAAINLGNALLARRNPDATLAGLSVDLAQALADECHLPLQLLALPTAAAAVAAVRDGQADIGFFAVDPQRSEGLAFTAPYLWIEGSYLIRADSALQCNDDIDQPGVRVVVAQGSAYDLFLSRTLRHARIERAPSTPEVVPHFIASGAEVAAGIRAVLQGEVNRQPGLRLLPGHFMRIEQAMACRAAAGPQAAQILFDFVERAKASGLIAALMARHGVNGATVAPAARDLSSHGS</sequence>
<reference evidence="3 4" key="1">
    <citation type="submission" date="2019-07" db="EMBL/GenBank/DDBJ databases">
        <title>Tepidimonas alkaliphilus YIM 72238 draft genome.</title>
        <authorList>
            <person name="Da Costa M.S."/>
            <person name="Froufe H.J.C."/>
            <person name="Egas C."/>
            <person name="Albuquerque L."/>
        </authorList>
    </citation>
    <scope>NUCLEOTIDE SEQUENCE [LARGE SCALE GENOMIC DNA]</scope>
    <source>
        <strain evidence="3 4">YIM 72238</strain>
    </source>
</reference>
<dbReference type="AlphaFoldDB" id="A0A554W812"/>
<evidence type="ECO:0000313" key="3">
    <source>
        <dbReference type="EMBL" id="TSE19701.1"/>
    </source>
</evidence>
<dbReference type="Pfam" id="PF00497">
    <property type="entry name" value="SBP_bac_3"/>
    <property type="match status" value="1"/>
</dbReference>
<accession>A0A554W812</accession>
<evidence type="ECO:0000259" key="2">
    <source>
        <dbReference type="SMART" id="SM00062"/>
    </source>
</evidence>
<protein>
    <submittedName>
        <fullName evidence="3">Cyclohexadienyl dehydratase</fullName>
    </submittedName>
</protein>
<dbReference type="EMBL" id="VJNB01000006">
    <property type="protein sequence ID" value="TSE19701.1"/>
    <property type="molecule type" value="Genomic_DNA"/>
</dbReference>
<proteinExistence type="predicted"/>
<dbReference type="OrthoDB" id="571173at2"/>
<name>A0A554W812_9BURK</name>
<dbReference type="Proteomes" id="UP000315736">
    <property type="component" value="Unassembled WGS sequence"/>
</dbReference>
<dbReference type="PANTHER" id="PTHR35936">
    <property type="entry name" value="MEMBRANE-BOUND LYTIC MUREIN TRANSGLYCOSYLASE F"/>
    <property type="match status" value="1"/>
</dbReference>
<evidence type="ECO:0000313" key="4">
    <source>
        <dbReference type="Proteomes" id="UP000315736"/>
    </source>
</evidence>
<dbReference type="Gene3D" id="3.40.190.10">
    <property type="entry name" value="Periplasmic binding protein-like II"/>
    <property type="match status" value="2"/>
</dbReference>
<dbReference type="InterPro" id="IPR001638">
    <property type="entry name" value="Solute-binding_3/MltF_N"/>
</dbReference>
<feature type="domain" description="Solute-binding protein family 3/N-terminal" evidence="2">
    <location>
        <begin position="13"/>
        <end position="233"/>
    </location>
</feature>